<protein>
    <submittedName>
        <fullName evidence="2">Uncharacterized protein</fullName>
    </submittedName>
</protein>
<organism evidence="2 3">
    <name type="scientific">Solea senegalensis</name>
    <name type="common">Senegalese sole</name>
    <dbReference type="NCBI Taxonomy" id="28829"/>
    <lineage>
        <taxon>Eukaryota</taxon>
        <taxon>Metazoa</taxon>
        <taxon>Chordata</taxon>
        <taxon>Craniata</taxon>
        <taxon>Vertebrata</taxon>
        <taxon>Euteleostomi</taxon>
        <taxon>Actinopterygii</taxon>
        <taxon>Neopterygii</taxon>
        <taxon>Teleostei</taxon>
        <taxon>Neoteleostei</taxon>
        <taxon>Acanthomorphata</taxon>
        <taxon>Carangaria</taxon>
        <taxon>Pleuronectiformes</taxon>
        <taxon>Pleuronectoidei</taxon>
        <taxon>Soleidae</taxon>
        <taxon>Solea</taxon>
    </lineage>
</organism>
<feature type="region of interest" description="Disordered" evidence="1">
    <location>
        <begin position="70"/>
        <end position="106"/>
    </location>
</feature>
<keyword evidence="3" id="KW-1185">Reference proteome</keyword>
<accession>A0AAV6QDP8</accession>
<comment type="caution">
    <text evidence="2">The sequence shown here is derived from an EMBL/GenBank/DDBJ whole genome shotgun (WGS) entry which is preliminary data.</text>
</comment>
<name>A0AAV6QDP8_SOLSE</name>
<feature type="compositionally biased region" description="Basic and acidic residues" evidence="1">
    <location>
        <begin position="95"/>
        <end position="106"/>
    </location>
</feature>
<dbReference type="EMBL" id="JAGKHQ010000018">
    <property type="protein sequence ID" value="KAG7487024.1"/>
    <property type="molecule type" value="Genomic_DNA"/>
</dbReference>
<dbReference type="Proteomes" id="UP000693946">
    <property type="component" value="Linkage Group LG6"/>
</dbReference>
<dbReference type="AlphaFoldDB" id="A0AAV6QDP8"/>
<evidence type="ECO:0000313" key="3">
    <source>
        <dbReference type="Proteomes" id="UP000693946"/>
    </source>
</evidence>
<reference evidence="2 3" key="1">
    <citation type="journal article" date="2021" name="Sci. Rep.">
        <title>Chromosome anchoring in Senegalese sole (Solea senegalensis) reveals sex-associated markers and genome rearrangements in flatfish.</title>
        <authorList>
            <person name="Guerrero-Cozar I."/>
            <person name="Gomez-Garrido J."/>
            <person name="Berbel C."/>
            <person name="Martinez-Blanch J.F."/>
            <person name="Alioto T."/>
            <person name="Claros M.G."/>
            <person name="Gagnaire P.A."/>
            <person name="Manchado M."/>
        </authorList>
    </citation>
    <scope>NUCLEOTIDE SEQUENCE [LARGE SCALE GENOMIC DNA]</scope>
    <source>
        <strain evidence="2">Sse05_10M</strain>
    </source>
</reference>
<gene>
    <name evidence="2" type="ORF">JOB18_044851</name>
</gene>
<sequence length="106" mass="10918">MRIPVTVLVLRHTFGLRELTPLPTVTAKLLYGSTLYTLTEEKTASRLLAGGGGSGAAGLLSDGAPRLRELRAHGGPGVSDAGGWTLLPGSGCSQHGHDEHPGVRPA</sequence>
<proteinExistence type="predicted"/>
<evidence type="ECO:0000313" key="2">
    <source>
        <dbReference type="EMBL" id="KAG7487024.1"/>
    </source>
</evidence>
<evidence type="ECO:0000256" key="1">
    <source>
        <dbReference type="SAM" id="MobiDB-lite"/>
    </source>
</evidence>